<proteinExistence type="predicted"/>
<evidence type="ECO:0000313" key="2">
    <source>
        <dbReference type="EMBL" id="KAH9634170.1"/>
    </source>
</evidence>
<dbReference type="Proteomes" id="UP000814243">
    <property type="component" value="Unassembled WGS sequence"/>
</dbReference>
<comment type="caution">
    <text evidence="2">The sequence shown here is derived from an EMBL/GenBank/DDBJ whole genome shotgun (WGS) entry which is preliminary data.</text>
</comment>
<dbReference type="InterPro" id="IPR002539">
    <property type="entry name" value="MaoC-like_dom"/>
</dbReference>
<evidence type="ECO:0000313" key="3">
    <source>
        <dbReference type="Proteomes" id="UP000814243"/>
    </source>
</evidence>
<dbReference type="InterPro" id="IPR029069">
    <property type="entry name" value="HotDog_dom_sf"/>
</dbReference>
<dbReference type="GO" id="GO:0019171">
    <property type="term" value="F:(3R)-hydroxyacyl-[acyl-carrier-protein] dehydratase activity"/>
    <property type="evidence" value="ECO:0007669"/>
    <property type="project" value="TreeGrafter"/>
</dbReference>
<dbReference type="CDD" id="cd03449">
    <property type="entry name" value="R_hydratase"/>
    <property type="match status" value="1"/>
</dbReference>
<dbReference type="Pfam" id="PF01575">
    <property type="entry name" value="MaoC_dehydratas"/>
    <property type="match status" value="1"/>
</dbReference>
<name>A0A922MD76_SPOEX</name>
<dbReference type="GO" id="GO:0018812">
    <property type="term" value="F:3-hydroxyacyl-CoA dehydratase activity"/>
    <property type="evidence" value="ECO:0007669"/>
    <property type="project" value="UniProtKB-ARBA"/>
</dbReference>
<dbReference type="Gene3D" id="3.10.129.10">
    <property type="entry name" value="Hotdog Thioesterase"/>
    <property type="match status" value="1"/>
</dbReference>
<dbReference type="EMBL" id="JACEFF010000624">
    <property type="protein sequence ID" value="KAH9634170.1"/>
    <property type="molecule type" value="Genomic_DNA"/>
</dbReference>
<accession>A0A922MD76</accession>
<reference evidence="2" key="1">
    <citation type="journal article" date="2021" name="G3 (Bethesda)">
        <title>Genome and transcriptome analysis of the beet armyworm Spodoptera exigua reveals targets for pest control. .</title>
        <authorList>
            <person name="Simon S."/>
            <person name="Breeschoten T."/>
            <person name="Jansen H.J."/>
            <person name="Dirks R.P."/>
            <person name="Schranz M.E."/>
            <person name="Ros V.I.D."/>
        </authorList>
    </citation>
    <scope>NUCLEOTIDE SEQUENCE</scope>
    <source>
        <strain evidence="2">TB_SE_WUR_2020</strain>
    </source>
</reference>
<organism evidence="2 3">
    <name type="scientific">Spodoptera exigua</name>
    <name type="common">Beet armyworm</name>
    <name type="synonym">Noctua fulgens</name>
    <dbReference type="NCBI Taxonomy" id="7107"/>
    <lineage>
        <taxon>Eukaryota</taxon>
        <taxon>Metazoa</taxon>
        <taxon>Ecdysozoa</taxon>
        <taxon>Arthropoda</taxon>
        <taxon>Hexapoda</taxon>
        <taxon>Insecta</taxon>
        <taxon>Pterygota</taxon>
        <taxon>Neoptera</taxon>
        <taxon>Endopterygota</taxon>
        <taxon>Lepidoptera</taxon>
        <taxon>Glossata</taxon>
        <taxon>Ditrysia</taxon>
        <taxon>Noctuoidea</taxon>
        <taxon>Noctuidae</taxon>
        <taxon>Amphipyrinae</taxon>
        <taxon>Spodoptera</taxon>
    </lineage>
</organism>
<dbReference type="InterPro" id="IPR016024">
    <property type="entry name" value="ARM-type_fold"/>
</dbReference>
<dbReference type="GO" id="GO:0006633">
    <property type="term" value="P:fatty acid biosynthetic process"/>
    <property type="evidence" value="ECO:0007669"/>
    <property type="project" value="TreeGrafter"/>
</dbReference>
<dbReference type="SUPFAM" id="SSF48371">
    <property type="entry name" value="ARM repeat"/>
    <property type="match status" value="1"/>
</dbReference>
<protein>
    <recommendedName>
        <fullName evidence="1">MaoC-like domain-containing protein</fullName>
    </recommendedName>
</protein>
<dbReference type="GO" id="GO:0005739">
    <property type="term" value="C:mitochondrion"/>
    <property type="evidence" value="ECO:0007669"/>
    <property type="project" value="TreeGrafter"/>
</dbReference>
<dbReference type="PANTHER" id="PTHR43437:SF3">
    <property type="entry name" value="HYDROXYACYL-THIOESTER DEHYDRATASE TYPE 2, MITOCHONDRIAL"/>
    <property type="match status" value="1"/>
</dbReference>
<gene>
    <name evidence="2" type="ORF">HF086_001372</name>
</gene>
<feature type="domain" description="MaoC-like" evidence="1">
    <location>
        <begin position="102"/>
        <end position="193"/>
    </location>
</feature>
<evidence type="ECO:0000259" key="1">
    <source>
        <dbReference type="Pfam" id="PF01575"/>
    </source>
</evidence>
<dbReference type="InterPro" id="IPR050965">
    <property type="entry name" value="UPF0336/Enoyl-CoA_hydratase"/>
</dbReference>
<dbReference type="AlphaFoldDB" id="A0A922MD76"/>
<sequence>MFSNKTQLRKRTPENGTDRETFLSLLVDEYLHSTVYDAKCQVLANLANFAYDPINYQYIRDVGVLDIFLHVIKNESSLQLLHFAVAGICNLCCAFKAGDKIRIQKTLTQKDLDAFSNLTSDHNYLHQNNGNKRPIVHGALLNGLVAGLIGTHLPGPGTVLVSQTMKFPNKCFVGEKLTISVELVDVRKILKVKFYCIVEEEKKVVFEGEAKLMLAKDC</sequence>
<dbReference type="SUPFAM" id="SSF54637">
    <property type="entry name" value="Thioesterase/thiol ester dehydrase-isomerase"/>
    <property type="match status" value="1"/>
</dbReference>
<dbReference type="PANTHER" id="PTHR43437">
    <property type="entry name" value="HYDROXYACYL-THIOESTER DEHYDRATASE TYPE 2, MITOCHONDRIAL-RELATED"/>
    <property type="match status" value="1"/>
</dbReference>